<dbReference type="GO" id="GO:0008652">
    <property type="term" value="P:amino acid biosynthetic process"/>
    <property type="evidence" value="ECO:0007669"/>
    <property type="project" value="UniProtKB-KW"/>
</dbReference>
<evidence type="ECO:0000256" key="12">
    <source>
        <dbReference type="RuleBase" id="RU000605"/>
    </source>
</evidence>
<evidence type="ECO:0000256" key="7">
    <source>
        <dbReference type="ARBA" id="ARBA00022827"/>
    </source>
</evidence>
<dbReference type="GO" id="GO:0004107">
    <property type="term" value="F:chorismate synthase activity"/>
    <property type="evidence" value="ECO:0007669"/>
    <property type="project" value="UniProtKB-UniRule"/>
</dbReference>
<dbReference type="InterPro" id="IPR000453">
    <property type="entry name" value="Chorismate_synth"/>
</dbReference>
<feature type="binding site" evidence="11">
    <location>
        <position position="45"/>
    </location>
    <ligand>
        <name>NADP(+)</name>
        <dbReference type="ChEBI" id="CHEBI:58349"/>
    </ligand>
</feature>
<dbReference type="PIRSF" id="PIRSF001456">
    <property type="entry name" value="Chorismate_synth"/>
    <property type="match status" value="1"/>
</dbReference>
<dbReference type="PANTHER" id="PTHR21085">
    <property type="entry name" value="CHORISMATE SYNTHASE"/>
    <property type="match status" value="1"/>
</dbReference>
<comment type="function">
    <text evidence="11">Catalyzes the anti-1,4-elimination of the C-3 phosphate and the C-6 proR hydrogen from 5-enolpyruvylshikimate-3-phosphate (EPSP) to yield chorismate, which is the branch point compound that serves as the starting substrate for the three terminal pathways of aromatic amino acid biosynthesis. This reaction introduces a second double bond into the aromatic ring system.</text>
</comment>
<comment type="subunit">
    <text evidence="11">Homotetramer.</text>
</comment>
<dbReference type="NCBIfam" id="TIGR00033">
    <property type="entry name" value="aroC"/>
    <property type="match status" value="1"/>
</dbReference>
<feature type="binding site" evidence="11">
    <location>
        <position position="317"/>
    </location>
    <ligand>
        <name>FMN</name>
        <dbReference type="ChEBI" id="CHEBI:58210"/>
    </ligand>
</feature>
<comment type="caution">
    <text evidence="13">The sequence shown here is derived from an EMBL/GenBank/DDBJ whole genome shotgun (WGS) entry which is preliminary data.</text>
</comment>
<dbReference type="PATRIC" id="fig|93930.3.peg.376"/>
<feature type="binding site" evidence="11">
    <location>
        <position position="276"/>
    </location>
    <ligand>
        <name>FMN</name>
        <dbReference type="ChEBI" id="CHEBI:58210"/>
    </ligand>
</feature>
<dbReference type="NCBIfam" id="NF003793">
    <property type="entry name" value="PRK05382.1"/>
    <property type="match status" value="1"/>
</dbReference>
<evidence type="ECO:0000313" key="14">
    <source>
        <dbReference type="Proteomes" id="UP000058636"/>
    </source>
</evidence>
<reference evidence="13 14" key="1">
    <citation type="journal article" date="2015" name="MBio">
        <title>Genome-Resolved Metagenomic Analysis Reveals Roles for Candidate Phyla and Other Microbial Community Members in Biogeochemical Transformations in Oil Reservoirs.</title>
        <authorList>
            <person name="Hu P."/>
            <person name="Tom L."/>
            <person name="Singh A."/>
            <person name="Thomas B.C."/>
            <person name="Baker B.J."/>
            <person name="Piceno Y.M."/>
            <person name="Andersen G.L."/>
            <person name="Banfield J.F."/>
        </authorList>
    </citation>
    <scope>NUCLEOTIDE SEQUENCE [LARGE SCALE GENOMIC DNA]</scope>
    <source>
        <strain evidence="13">46_26</strain>
    </source>
</reference>
<dbReference type="GO" id="GO:0005829">
    <property type="term" value="C:cytosol"/>
    <property type="evidence" value="ECO:0007669"/>
    <property type="project" value="TreeGrafter"/>
</dbReference>
<dbReference type="InterPro" id="IPR035904">
    <property type="entry name" value="Chorismate_synth_AroC_sf"/>
</dbReference>
<dbReference type="Gene3D" id="3.60.150.10">
    <property type="entry name" value="Chorismate synthase AroC"/>
    <property type="match status" value="1"/>
</dbReference>
<keyword evidence="5 11" id="KW-0285">Flavoprotein</keyword>
<comment type="cofactor">
    <cofactor evidence="11 12">
        <name>FMNH2</name>
        <dbReference type="ChEBI" id="CHEBI:57618"/>
    </cofactor>
    <text evidence="11 12">Reduced FMN (FMNH(2)).</text>
</comment>
<feature type="binding site" evidence="11">
    <location>
        <position position="39"/>
    </location>
    <ligand>
        <name>NADP(+)</name>
        <dbReference type="ChEBI" id="CHEBI:58349"/>
    </ligand>
</feature>
<dbReference type="AlphaFoldDB" id="A0A117L2T6"/>
<evidence type="ECO:0000256" key="5">
    <source>
        <dbReference type="ARBA" id="ARBA00022630"/>
    </source>
</evidence>
<comment type="caution">
    <text evidence="11">Lacks conserved residue(s) required for the propagation of feature annotation.</text>
</comment>
<evidence type="ECO:0000256" key="2">
    <source>
        <dbReference type="ARBA" id="ARBA00008014"/>
    </source>
</evidence>
<keyword evidence="9 11" id="KW-0057">Aromatic amino acid biosynthesis</keyword>
<evidence type="ECO:0000256" key="1">
    <source>
        <dbReference type="ARBA" id="ARBA00005044"/>
    </source>
</evidence>
<dbReference type="RefSeq" id="WP_011943194.1">
    <property type="nucleotide sequence ID" value="NZ_DAITJQ010000002.1"/>
</dbReference>
<feature type="binding site" evidence="11">
    <location>
        <begin position="115"/>
        <end position="117"/>
    </location>
    <ligand>
        <name>FMN</name>
        <dbReference type="ChEBI" id="CHEBI:58210"/>
    </ligand>
</feature>
<comment type="catalytic activity">
    <reaction evidence="11 12">
        <text>5-O-(1-carboxyvinyl)-3-phosphoshikimate = chorismate + phosphate</text>
        <dbReference type="Rhea" id="RHEA:21020"/>
        <dbReference type="ChEBI" id="CHEBI:29748"/>
        <dbReference type="ChEBI" id="CHEBI:43474"/>
        <dbReference type="ChEBI" id="CHEBI:57701"/>
        <dbReference type="EC" id="4.2.3.5"/>
    </reaction>
</comment>
<dbReference type="GO" id="GO:0009423">
    <property type="term" value="P:chorismate biosynthetic process"/>
    <property type="evidence" value="ECO:0007669"/>
    <property type="project" value="UniProtKB-UniRule"/>
</dbReference>
<dbReference type="HAMAP" id="MF_00300">
    <property type="entry name" value="Chorismate_synth"/>
    <property type="match status" value="1"/>
</dbReference>
<dbReference type="OMA" id="MLSINAV"/>
<dbReference type="SMR" id="A0A117L2T6"/>
<comment type="similarity">
    <text evidence="2 11 12">Belongs to the chorismate synthase family.</text>
</comment>
<dbReference type="PROSITE" id="PS00789">
    <property type="entry name" value="CHORISMATE_SYNTHASE_3"/>
    <property type="match status" value="1"/>
</dbReference>
<proteinExistence type="inferred from homology"/>
<gene>
    <name evidence="11" type="primary">aroC</name>
    <name evidence="13" type="ORF">XD57_1333</name>
</gene>
<evidence type="ECO:0000256" key="11">
    <source>
        <dbReference type="HAMAP-Rule" id="MF_00300"/>
    </source>
</evidence>
<dbReference type="EMBL" id="LGFG01000132">
    <property type="protein sequence ID" value="KUK22568.1"/>
    <property type="molecule type" value="Genomic_DNA"/>
</dbReference>
<dbReference type="Pfam" id="PF01264">
    <property type="entry name" value="Chorismate_synt"/>
    <property type="match status" value="1"/>
</dbReference>
<dbReference type="GO" id="GO:0010181">
    <property type="term" value="F:FMN binding"/>
    <property type="evidence" value="ECO:0007669"/>
    <property type="project" value="TreeGrafter"/>
</dbReference>
<dbReference type="UniPathway" id="UPA00053">
    <property type="reaction ID" value="UER00090"/>
</dbReference>
<feature type="binding site" evidence="11">
    <location>
        <begin position="291"/>
        <end position="295"/>
    </location>
    <ligand>
        <name>FMN</name>
        <dbReference type="ChEBI" id="CHEBI:58210"/>
    </ligand>
</feature>
<keyword evidence="4 11" id="KW-0028">Amino-acid biosynthesis</keyword>
<evidence type="ECO:0000256" key="9">
    <source>
        <dbReference type="ARBA" id="ARBA00023141"/>
    </source>
</evidence>
<keyword evidence="7 11" id="KW-0274">FAD</keyword>
<dbReference type="EC" id="4.2.3.5" evidence="3 11"/>
<evidence type="ECO:0000256" key="8">
    <source>
        <dbReference type="ARBA" id="ARBA00022857"/>
    </source>
</evidence>
<comment type="pathway">
    <text evidence="1 11 12">Metabolic intermediate biosynthesis; chorismate biosynthesis; chorismate from D-erythrose 4-phosphate and phosphoenolpyruvate: step 7/7.</text>
</comment>
<dbReference type="GO" id="GO:0009073">
    <property type="term" value="P:aromatic amino acid family biosynthetic process"/>
    <property type="evidence" value="ECO:0007669"/>
    <property type="project" value="UniProtKB-KW"/>
</dbReference>
<dbReference type="InterPro" id="IPR020541">
    <property type="entry name" value="Chorismate_synthase_CS"/>
</dbReference>
<evidence type="ECO:0000256" key="4">
    <source>
        <dbReference type="ARBA" id="ARBA00022605"/>
    </source>
</evidence>
<dbReference type="SUPFAM" id="SSF103263">
    <property type="entry name" value="Chorismate synthase, AroC"/>
    <property type="match status" value="1"/>
</dbReference>
<evidence type="ECO:0000256" key="3">
    <source>
        <dbReference type="ARBA" id="ARBA00013036"/>
    </source>
</evidence>
<protein>
    <recommendedName>
        <fullName evidence="3 11">Chorismate synthase</fullName>
        <shortName evidence="11">CS</shortName>
        <ecNumber evidence="3 11">4.2.3.5</ecNumber>
    </recommendedName>
    <alternativeName>
        <fullName evidence="11">5-enolpyruvylshikimate-3-phosphate phospholyase</fullName>
    </alternativeName>
</protein>
<dbReference type="FunFam" id="3.60.150.10:FF:000002">
    <property type="entry name" value="Chorismate synthase"/>
    <property type="match status" value="1"/>
</dbReference>
<name>A0A117L2T6_9THEM</name>
<dbReference type="PANTHER" id="PTHR21085:SF0">
    <property type="entry name" value="CHORISMATE SYNTHASE"/>
    <property type="match status" value="1"/>
</dbReference>
<evidence type="ECO:0000256" key="10">
    <source>
        <dbReference type="ARBA" id="ARBA00023239"/>
    </source>
</evidence>
<keyword evidence="6 11" id="KW-0288">FMN</keyword>
<dbReference type="Proteomes" id="UP000058636">
    <property type="component" value="Unassembled WGS sequence"/>
</dbReference>
<keyword evidence="8 11" id="KW-0521">NADP</keyword>
<organism evidence="13 14">
    <name type="scientific">Thermotoga petrophila</name>
    <dbReference type="NCBI Taxonomy" id="93929"/>
    <lineage>
        <taxon>Bacteria</taxon>
        <taxon>Thermotogati</taxon>
        <taxon>Thermotogota</taxon>
        <taxon>Thermotogae</taxon>
        <taxon>Thermotogales</taxon>
        <taxon>Thermotogaceae</taxon>
        <taxon>Thermotoga</taxon>
    </lineage>
</organism>
<accession>A0A117L2T6</accession>
<keyword evidence="10 11" id="KW-0456">Lyase</keyword>
<dbReference type="PROSITE" id="PS00787">
    <property type="entry name" value="CHORISMATE_SYNTHASE_1"/>
    <property type="match status" value="1"/>
</dbReference>
<dbReference type="PROSITE" id="PS00788">
    <property type="entry name" value="CHORISMATE_SYNTHASE_2"/>
    <property type="match status" value="1"/>
</dbReference>
<sequence>MRLTIAGDSHGKYMIAVLEGIPAGLKIDEEIIRRELFRRRNCYGRGKRMSMEEDAFEIVSGVWGGITTGAPVTILVPNKAGNPVKDVRSVPRPGHIDYAAFVKYKLPDLNVYVERSSARWTVALTAAGALLKSLLREFNIDVLGFVTRLGNVEAKNIPDNFEELRRKRDESAVFCPDPEATEGMISEIDRAKEEGNTLGGKVKVIARGVPAGIGSYSDLFKKLDSKIGSLFFAIPAVKGVVIGSEEMWYGFDYLDEFELEDGRIKRRTNNLGGIEGGITNGEDVWVNVFVKPIPTTGKPLNSVDLRTMEPAKTPYVRSDVTAVPPASVVCEAALAVVISDALLEHLGDGNIDDLKRRFGNENLPRWDDGFWKEYDR</sequence>
<evidence type="ECO:0000313" key="13">
    <source>
        <dbReference type="EMBL" id="KUK22568.1"/>
    </source>
</evidence>
<evidence type="ECO:0000256" key="6">
    <source>
        <dbReference type="ARBA" id="ARBA00022643"/>
    </source>
</evidence>